<keyword evidence="5" id="KW-1185">Reference proteome</keyword>
<dbReference type="AlphaFoldDB" id="A0A401T044"/>
<organism evidence="4 5">
    <name type="scientific">Chiloscyllium punctatum</name>
    <name type="common">Brownbanded bambooshark</name>
    <name type="synonym">Hemiscyllium punctatum</name>
    <dbReference type="NCBI Taxonomy" id="137246"/>
    <lineage>
        <taxon>Eukaryota</taxon>
        <taxon>Metazoa</taxon>
        <taxon>Chordata</taxon>
        <taxon>Craniata</taxon>
        <taxon>Vertebrata</taxon>
        <taxon>Chondrichthyes</taxon>
        <taxon>Elasmobranchii</taxon>
        <taxon>Galeomorphii</taxon>
        <taxon>Galeoidea</taxon>
        <taxon>Orectolobiformes</taxon>
        <taxon>Hemiscylliidae</taxon>
        <taxon>Chiloscyllium</taxon>
    </lineage>
</organism>
<dbReference type="Proteomes" id="UP000287033">
    <property type="component" value="Unassembled WGS sequence"/>
</dbReference>
<dbReference type="Gene3D" id="2.60.120.40">
    <property type="match status" value="1"/>
</dbReference>
<dbReference type="OrthoDB" id="9943735at2759"/>
<evidence type="ECO:0000259" key="3">
    <source>
        <dbReference type="PROSITE" id="PS50049"/>
    </source>
</evidence>
<comment type="caution">
    <text evidence="4">The sequence shown here is derived from an EMBL/GenBank/DDBJ whole genome shotgun (WGS) entry which is preliminary data.</text>
</comment>
<evidence type="ECO:0000256" key="2">
    <source>
        <dbReference type="SAM" id="Phobius"/>
    </source>
</evidence>
<gene>
    <name evidence="4" type="ORF">chiPu_0014513</name>
</gene>
<proteinExistence type="inferred from homology"/>
<reference evidence="4 5" key="1">
    <citation type="journal article" date="2018" name="Nat. Ecol. Evol.">
        <title>Shark genomes provide insights into elasmobranch evolution and the origin of vertebrates.</title>
        <authorList>
            <person name="Hara Y"/>
            <person name="Yamaguchi K"/>
            <person name="Onimaru K"/>
            <person name="Kadota M"/>
            <person name="Koyanagi M"/>
            <person name="Keeley SD"/>
            <person name="Tatsumi K"/>
            <person name="Tanaka K"/>
            <person name="Motone F"/>
            <person name="Kageyama Y"/>
            <person name="Nozu R"/>
            <person name="Adachi N"/>
            <person name="Nishimura O"/>
            <person name="Nakagawa R"/>
            <person name="Tanegashima C"/>
            <person name="Kiyatake I"/>
            <person name="Matsumoto R"/>
            <person name="Murakumo K"/>
            <person name="Nishida K"/>
            <person name="Terakita A"/>
            <person name="Kuratani S"/>
            <person name="Sato K"/>
            <person name="Hyodo S Kuraku.S."/>
        </authorList>
    </citation>
    <scope>NUCLEOTIDE SEQUENCE [LARGE SCALE GENOMIC DNA]</scope>
</reference>
<dbReference type="GO" id="GO:0005164">
    <property type="term" value="F:tumor necrosis factor receptor binding"/>
    <property type="evidence" value="ECO:0007669"/>
    <property type="project" value="InterPro"/>
</dbReference>
<protein>
    <recommendedName>
        <fullName evidence="3">THD domain-containing protein</fullName>
    </recommendedName>
</protein>
<dbReference type="InterPro" id="IPR008983">
    <property type="entry name" value="Tumour_necrosis_fac-like_dom"/>
</dbReference>
<feature type="transmembrane region" description="Helical" evidence="2">
    <location>
        <begin position="34"/>
        <end position="60"/>
    </location>
</feature>
<evidence type="ECO:0000256" key="1">
    <source>
        <dbReference type="ARBA" id="ARBA00008670"/>
    </source>
</evidence>
<dbReference type="InterPro" id="IPR006052">
    <property type="entry name" value="TNF_dom"/>
</dbReference>
<evidence type="ECO:0000313" key="4">
    <source>
        <dbReference type="EMBL" id="GCC36022.1"/>
    </source>
</evidence>
<dbReference type="SUPFAM" id="SSF49842">
    <property type="entry name" value="TNF-like"/>
    <property type="match status" value="1"/>
</dbReference>
<dbReference type="EMBL" id="BEZZ01000775">
    <property type="protein sequence ID" value="GCC36022.1"/>
    <property type="molecule type" value="Genomic_DNA"/>
</dbReference>
<dbReference type="GO" id="GO:0006955">
    <property type="term" value="P:immune response"/>
    <property type="evidence" value="ECO:0007669"/>
    <property type="project" value="InterPro"/>
</dbReference>
<keyword evidence="2" id="KW-1133">Transmembrane helix</keyword>
<comment type="similarity">
    <text evidence="1">Belongs to the tumor necrosis factor family.</text>
</comment>
<keyword evidence="2" id="KW-0472">Membrane</keyword>
<evidence type="ECO:0000313" key="5">
    <source>
        <dbReference type="Proteomes" id="UP000287033"/>
    </source>
</evidence>
<dbReference type="GO" id="GO:0016020">
    <property type="term" value="C:membrane"/>
    <property type="evidence" value="ECO:0007669"/>
    <property type="project" value="InterPro"/>
</dbReference>
<keyword evidence="2" id="KW-0812">Transmembrane</keyword>
<dbReference type="Pfam" id="PF00229">
    <property type="entry name" value="TNF"/>
    <property type="match status" value="1"/>
</dbReference>
<feature type="domain" description="THD" evidence="3">
    <location>
        <begin position="75"/>
        <end position="219"/>
    </location>
</feature>
<sequence length="221" mass="24681">MSQKEDLSEVTVSQTLSSWELDRGKESNQCERRLLTVLLASVLLLFIIIASLVCTFWLLIFPKFTAENKGTGGKFAVHILADHGPNATVRWSAIPGLGRNHLGSGFRFENQKLQTTRDGMYYVYAKLKVYCSVLNECKNSSPVKLDITHCIESSCLPVLSTEMKVSQEKGQEEQVAFGYSGILVQISSKGFMQAKIEGLQKEDNVMLDIDHTYFGAFLIES</sequence>
<name>A0A401T044_CHIPU</name>
<dbReference type="PROSITE" id="PS50049">
    <property type="entry name" value="THD_2"/>
    <property type="match status" value="1"/>
</dbReference>
<accession>A0A401T044</accession>